<protein>
    <submittedName>
        <fullName evidence="1">Uncharacterized protein</fullName>
    </submittedName>
</protein>
<dbReference type="EMBL" id="MVGT01001382">
    <property type="protein sequence ID" value="OVA12439.1"/>
    <property type="molecule type" value="Genomic_DNA"/>
</dbReference>
<dbReference type="Proteomes" id="UP000195402">
    <property type="component" value="Unassembled WGS sequence"/>
</dbReference>
<dbReference type="AlphaFoldDB" id="A0A200QPP6"/>
<organism evidence="1 2">
    <name type="scientific">Macleaya cordata</name>
    <name type="common">Five-seeded plume-poppy</name>
    <name type="synonym">Bocconia cordata</name>
    <dbReference type="NCBI Taxonomy" id="56857"/>
    <lineage>
        <taxon>Eukaryota</taxon>
        <taxon>Viridiplantae</taxon>
        <taxon>Streptophyta</taxon>
        <taxon>Embryophyta</taxon>
        <taxon>Tracheophyta</taxon>
        <taxon>Spermatophyta</taxon>
        <taxon>Magnoliopsida</taxon>
        <taxon>Ranunculales</taxon>
        <taxon>Papaveraceae</taxon>
        <taxon>Papaveroideae</taxon>
        <taxon>Macleaya</taxon>
    </lineage>
</organism>
<keyword evidence="2" id="KW-1185">Reference proteome</keyword>
<evidence type="ECO:0000313" key="1">
    <source>
        <dbReference type="EMBL" id="OVA12439.1"/>
    </source>
</evidence>
<sequence length="71" mass="8395">MGLQDSIPTFWYGSLERYLRDSLYIQRRGDCKGRRWEKASRKKNAFVCEIMKVNVEGGVEWDLDVPRRLGN</sequence>
<name>A0A200QPP6_MACCD</name>
<gene>
    <name evidence="1" type="ORF">BVC80_1793g36</name>
</gene>
<comment type="caution">
    <text evidence="1">The sequence shown here is derived from an EMBL/GenBank/DDBJ whole genome shotgun (WGS) entry which is preliminary data.</text>
</comment>
<dbReference type="InParanoid" id="A0A200QPP6"/>
<reference evidence="1 2" key="1">
    <citation type="journal article" date="2017" name="Mol. Plant">
        <title>The Genome of Medicinal Plant Macleaya cordata Provides New Insights into Benzylisoquinoline Alkaloids Metabolism.</title>
        <authorList>
            <person name="Liu X."/>
            <person name="Liu Y."/>
            <person name="Huang P."/>
            <person name="Ma Y."/>
            <person name="Qing Z."/>
            <person name="Tang Q."/>
            <person name="Cao H."/>
            <person name="Cheng P."/>
            <person name="Zheng Y."/>
            <person name="Yuan Z."/>
            <person name="Zhou Y."/>
            <person name="Liu J."/>
            <person name="Tang Z."/>
            <person name="Zhuo Y."/>
            <person name="Zhang Y."/>
            <person name="Yu L."/>
            <person name="Huang J."/>
            <person name="Yang P."/>
            <person name="Peng Q."/>
            <person name="Zhang J."/>
            <person name="Jiang W."/>
            <person name="Zhang Z."/>
            <person name="Lin K."/>
            <person name="Ro D.K."/>
            <person name="Chen X."/>
            <person name="Xiong X."/>
            <person name="Shang Y."/>
            <person name="Huang S."/>
            <person name="Zeng J."/>
        </authorList>
    </citation>
    <scope>NUCLEOTIDE SEQUENCE [LARGE SCALE GENOMIC DNA]</scope>
    <source>
        <strain evidence="2">cv. BLH2017</strain>
        <tissue evidence="1">Root</tissue>
    </source>
</reference>
<accession>A0A200QPP6</accession>
<proteinExistence type="predicted"/>
<dbReference type="OrthoDB" id="1938625at2759"/>
<evidence type="ECO:0000313" key="2">
    <source>
        <dbReference type="Proteomes" id="UP000195402"/>
    </source>
</evidence>